<protein>
    <submittedName>
        <fullName evidence="5">LamG domain-containing protein</fullName>
    </submittedName>
</protein>
<feature type="signal peptide" evidence="3">
    <location>
        <begin position="1"/>
        <end position="23"/>
    </location>
</feature>
<dbReference type="SUPFAM" id="SSF49899">
    <property type="entry name" value="Concanavalin A-like lectins/glucanases"/>
    <property type="match status" value="1"/>
</dbReference>
<evidence type="ECO:0000256" key="1">
    <source>
        <dbReference type="ARBA" id="ARBA00022729"/>
    </source>
</evidence>
<dbReference type="InterPro" id="IPR013320">
    <property type="entry name" value="ConA-like_dom_sf"/>
</dbReference>
<sequence length="447" mass="48680">MKKAFLYIIFVFGIAAVCVSCQGDTISENDSEALGSLSGLTGLLSSITVDNTFTGTTIDSTDCFNIVLPVAVIVNGQQLTVNTPSDYETVAGIFNQSSTDEDTLQLTFPLTVVFADYTQQMVTSKSEYDSLVAACNTQQENVAQCIAINYPVSVFGYNSNFQVENTYTLNSNQDIYQFLQNLGSNEYYSIDYPVTVNYAGNTQVIVNNNDEFMQVIQTAIQNCVLEDAVAECTNPGILTDDLVLYMPFSNNVADLMGSIVVGPTDTAFVTDRSGSGHCAIAFNGNQQLQITSSADNALIDGNEISISLWFKMQNTNIGNYEVLFGKGAGDSTGFELALYDLNKPVFVAGNNNIWDDSADFLAEDTQNWHHLVLTLNSNYEAQLYRDGELQQSQPFVNASVGGTAADYFVGSGFTGYLDDLRVYKKVLTAQEVQTLYELEGDCSICLG</sequence>
<dbReference type="Pfam" id="PF13385">
    <property type="entry name" value="Laminin_G_3"/>
    <property type="match status" value="1"/>
</dbReference>
<keyword evidence="6" id="KW-1185">Reference proteome</keyword>
<dbReference type="InterPro" id="IPR006558">
    <property type="entry name" value="LamG-like"/>
</dbReference>
<feature type="domain" description="LamG-like jellyroll fold" evidence="4">
    <location>
        <begin position="302"/>
        <end position="430"/>
    </location>
</feature>
<evidence type="ECO:0000313" key="6">
    <source>
        <dbReference type="Proteomes" id="UP001629156"/>
    </source>
</evidence>
<evidence type="ECO:0000256" key="2">
    <source>
        <dbReference type="ARBA" id="ARBA00023157"/>
    </source>
</evidence>
<reference evidence="5 6" key="1">
    <citation type="submission" date="2024-06" db="EMBL/GenBank/DDBJ databases">
        <authorList>
            <person name="Kaempfer P."/>
            <person name="Viver T."/>
        </authorList>
    </citation>
    <scope>NUCLEOTIDE SEQUENCE [LARGE SCALE GENOMIC DNA]</scope>
    <source>
        <strain evidence="5 6">ST-119</strain>
    </source>
</reference>
<organism evidence="5 6">
    <name type="scientific">Flavobacterium rhizosphaerae</name>
    <dbReference type="NCBI Taxonomy" id="3163298"/>
    <lineage>
        <taxon>Bacteria</taxon>
        <taxon>Pseudomonadati</taxon>
        <taxon>Bacteroidota</taxon>
        <taxon>Flavobacteriia</taxon>
        <taxon>Flavobacteriales</taxon>
        <taxon>Flavobacteriaceae</taxon>
        <taxon>Flavobacterium</taxon>
    </lineage>
</organism>
<gene>
    <name evidence="5" type="ORF">ABS766_10665</name>
</gene>
<dbReference type="RefSeq" id="WP_408085138.1">
    <property type="nucleotide sequence ID" value="NZ_JBELPZ010000010.1"/>
</dbReference>
<evidence type="ECO:0000259" key="4">
    <source>
        <dbReference type="SMART" id="SM00560"/>
    </source>
</evidence>
<dbReference type="EMBL" id="JBELPZ010000010">
    <property type="protein sequence ID" value="MFL9844879.1"/>
    <property type="molecule type" value="Genomic_DNA"/>
</dbReference>
<comment type="caution">
    <text evidence="5">The sequence shown here is derived from an EMBL/GenBank/DDBJ whole genome shotgun (WGS) entry which is preliminary data.</text>
</comment>
<evidence type="ECO:0000256" key="3">
    <source>
        <dbReference type="SAM" id="SignalP"/>
    </source>
</evidence>
<name>A0ABW8YXS5_9FLAO</name>
<keyword evidence="2" id="KW-1015">Disulfide bond</keyword>
<keyword evidence="1 3" id="KW-0732">Signal</keyword>
<feature type="chain" id="PRO_5045656567" evidence="3">
    <location>
        <begin position="24"/>
        <end position="447"/>
    </location>
</feature>
<accession>A0ABW8YXS5</accession>
<dbReference type="Gene3D" id="2.60.120.200">
    <property type="match status" value="1"/>
</dbReference>
<evidence type="ECO:0000313" key="5">
    <source>
        <dbReference type="EMBL" id="MFL9844879.1"/>
    </source>
</evidence>
<proteinExistence type="predicted"/>
<dbReference type="SMART" id="SM00560">
    <property type="entry name" value="LamGL"/>
    <property type="match status" value="1"/>
</dbReference>
<dbReference type="Proteomes" id="UP001629156">
    <property type="component" value="Unassembled WGS sequence"/>
</dbReference>